<evidence type="ECO:0000256" key="2">
    <source>
        <dbReference type="ARBA" id="ARBA00022692"/>
    </source>
</evidence>
<dbReference type="NCBIfam" id="TIGR02228">
    <property type="entry name" value="sigpep_I_arch"/>
    <property type="match status" value="1"/>
</dbReference>
<keyword evidence="3 6" id="KW-1133">Transmembrane helix</keyword>
<evidence type="ECO:0000313" key="9">
    <source>
        <dbReference type="Proteomes" id="UP001501495"/>
    </source>
</evidence>
<organism evidence="8 9">
    <name type="scientific">Nocardioides fonticola</name>
    <dbReference type="NCBI Taxonomy" id="450363"/>
    <lineage>
        <taxon>Bacteria</taxon>
        <taxon>Bacillati</taxon>
        <taxon>Actinomycetota</taxon>
        <taxon>Actinomycetes</taxon>
        <taxon>Propionibacteriales</taxon>
        <taxon>Nocardioidaceae</taxon>
        <taxon>Nocardioides</taxon>
    </lineage>
</organism>
<evidence type="ECO:0000256" key="1">
    <source>
        <dbReference type="ARBA" id="ARBA00004370"/>
    </source>
</evidence>
<reference evidence="9" key="1">
    <citation type="journal article" date="2019" name="Int. J. Syst. Evol. Microbiol.">
        <title>The Global Catalogue of Microorganisms (GCM) 10K type strain sequencing project: providing services to taxonomists for standard genome sequencing and annotation.</title>
        <authorList>
            <consortium name="The Broad Institute Genomics Platform"/>
            <consortium name="The Broad Institute Genome Sequencing Center for Infectious Disease"/>
            <person name="Wu L."/>
            <person name="Ma J."/>
        </authorList>
    </citation>
    <scope>NUCLEOTIDE SEQUENCE [LARGE SCALE GENOMIC DNA]</scope>
    <source>
        <strain evidence="9">JCM 16703</strain>
    </source>
</reference>
<dbReference type="PANTHER" id="PTHR10806:SF6">
    <property type="entry name" value="SIGNAL PEPTIDASE COMPLEX CATALYTIC SUBUNIT SEC11"/>
    <property type="match status" value="1"/>
</dbReference>
<feature type="domain" description="Peptidase S26" evidence="7">
    <location>
        <begin position="12"/>
        <end position="83"/>
    </location>
</feature>
<evidence type="ECO:0000256" key="4">
    <source>
        <dbReference type="ARBA" id="ARBA00023136"/>
    </source>
</evidence>
<accession>A0ABP7XSB0</accession>
<gene>
    <name evidence="8" type="ORF">GCM10022215_32730</name>
</gene>
<proteinExistence type="predicted"/>
<dbReference type="Pfam" id="PF10502">
    <property type="entry name" value="Peptidase_S26"/>
    <property type="match status" value="1"/>
</dbReference>
<comment type="caution">
    <text evidence="8">The sequence shown here is derived from an EMBL/GenBank/DDBJ whole genome shotgun (WGS) entry which is preliminary data.</text>
</comment>
<feature type="transmembrane region" description="Helical" evidence="6">
    <location>
        <begin position="137"/>
        <end position="155"/>
    </location>
</feature>
<dbReference type="InterPro" id="IPR019533">
    <property type="entry name" value="Peptidase_S26"/>
</dbReference>
<name>A0ABP7XSB0_9ACTN</name>
<protein>
    <recommendedName>
        <fullName evidence="5">Signal peptidase I</fullName>
        <ecNumber evidence="5">3.4.21.89</ecNumber>
    </recommendedName>
</protein>
<evidence type="ECO:0000256" key="6">
    <source>
        <dbReference type="SAM" id="Phobius"/>
    </source>
</evidence>
<keyword evidence="2 6" id="KW-0812">Transmembrane</keyword>
<keyword evidence="4 6" id="KW-0472">Membrane</keyword>
<dbReference type="PANTHER" id="PTHR10806">
    <property type="entry name" value="SIGNAL PEPTIDASE COMPLEX CATALYTIC SUBUNIT SEC11"/>
    <property type="match status" value="1"/>
</dbReference>
<comment type="subcellular location">
    <subcellularLocation>
        <location evidence="1">Membrane</location>
    </subcellularLocation>
</comment>
<evidence type="ECO:0000313" key="8">
    <source>
        <dbReference type="EMBL" id="GAA4124772.1"/>
    </source>
</evidence>
<dbReference type="CDD" id="cd06530">
    <property type="entry name" value="S26_SPase_I"/>
    <property type="match status" value="1"/>
</dbReference>
<evidence type="ECO:0000259" key="7">
    <source>
        <dbReference type="Pfam" id="PF10502"/>
    </source>
</evidence>
<dbReference type="SUPFAM" id="SSF51306">
    <property type="entry name" value="LexA/Signal peptidase"/>
    <property type="match status" value="1"/>
</dbReference>
<evidence type="ECO:0000256" key="5">
    <source>
        <dbReference type="NCBIfam" id="TIGR02228"/>
    </source>
</evidence>
<dbReference type="Proteomes" id="UP001501495">
    <property type="component" value="Unassembled WGS sequence"/>
</dbReference>
<dbReference type="InterPro" id="IPR036286">
    <property type="entry name" value="LexA/Signal_pep-like_sf"/>
</dbReference>
<dbReference type="RefSeq" id="WP_344734537.1">
    <property type="nucleotide sequence ID" value="NZ_BAAAZH010000025.1"/>
</dbReference>
<dbReference type="EC" id="3.4.21.89" evidence="5"/>
<dbReference type="InterPro" id="IPR001733">
    <property type="entry name" value="Peptidase_S26B"/>
</dbReference>
<dbReference type="EMBL" id="BAAAZH010000025">
    <property type="protein sequence ID" value="GAA4124772.1"/>
    <property type="molecule type" value="Genomic_DNA"/>
</dbReference>
<evidence type="ECO:0000256" key="3">
    <source>
        <dbReference type="ARBA" id="ARBA00022989"/>
    </source>
</evidence>
<keyword evidence="9" id="KW-1185">Reference proteome</keyword>
<sequence>MRAAATCAALVLGAIAVVAGVIPRLAGATPYTVLTSSMRPQLPPGSLVVVRPTDPRDLGVGDVVTYQVRSGDPTVVTHRIVGMKVGVGGEPIFITQGDANPAPDAEPVQAVQIRGRLWYAVPYVGRLNLLLGLDRTLVLRLIALALAAAACREFVLAARERRRAVPAGEAAGELHHV</sequence>